<keyword evidence="2" id="KW-1185">Reference proteome</keyword>
<name>A0ABV6KAT2_9BACI</name>
<dbReference type="RefSeq" id="WP_390183808.1">
    <property type="nucleotide sequence ID" value="NZ_JBHLUX010000020.1"/>
</dbReference>
<gene>
    <name evidence="1" type="ORF">ACFFHM_07780</name>
</gene>
<dbReference type="EMBL" id="JBHLUX010000020">
    <property type="protein sequence ID" value="MFC0470423.1"/>
    <property type="molecule type" value="Genomic_DNA"/>
</dbReference>
<sequence length="41" mass="4702">MKLNIGSLCESCGKYHDELPMSYRSPAPEYYYDVPSEARSN</sequence>
<comment type="caution">
    <text evidence="1">The sequence shown here is derived from an EMBL/GenBank/DDBJ whole genome shotgun (WGS) entry which is preliminary data.</text>
</comment>
<evidence type="ECO:0000313" key="1">
    <source>
        <dbReference type="EMBL" id="MFC0470423.1"/>
    </source>
</evidence>
<reference evidence="1 2" key="1">
    <citation type="submission" date="2024-09" db="EMBL/GenBank/DDBJ databases">
        <authorList>
            <person name="Sun Q."/>
            <person name="Mori K."/>
        </authorList>
    </citation>
    <scope>NUCLEOTIDE SEQUENCE [LARGE SCALE GENOMIC DNA]</scope>
    <source>
        <strain evidence="1 2">NCAIM B.02610</strain>
    </source>
</reference>
<proteinExistence type="predicted"/>
<organism evidence="1 2">
    <name type="scientific">Halalkalibacter kiskunsagensis</name>
    <dbReference type="NCBI Taxonomy" id="1548599"/>
    <lineage>
        <taxon>Bacteria</taxon>
        <taxon>Bacillati</taxon>
        <taxon>Bacillota</taxon>
        <taxon>Bacilli</taxon>
        <taxon>Bacillales</taxon>
        <taxon>Bacillaceae</taxon>
        <taxon>Halalkalibacter</taxon>
    </lineage>
</organism>
<accession>A0ABV6KAT2</accession>
<protein>
    <submittedName>
        <fullName evidence="1">Uncharacterized protein</fullName>
    </submittedName>
</protein>
<evidence type="ECO:0000313" key="2">
    <source>
        <dbReference type="Proteomes" id="UP001589838"/>
    </source>
</evidence>
<dbReference type="Proteomes" id="UP001589838">
    <property type="component" value="Unassembled WGS sequence"/>
</dbReference>